<reference evidence="1 2" key="1">
    <citation type="submission" date="2016-07" db="EMBL/GenBank/DDBJ databases">
        <title>Bacillus oceanisediminis whole genome.</title>
        <authorList>
            <person name="Pal Y."/>
            <person name="Verma A."/>
            <person name="Mual P."/>
            <person name="Srinivasan K."/>
        </authorList>
    </citation>
    <scope>NUCLEOTIDE SEQUENCE [LARGE SCALE GENOMIC DNA]</scope>
    <source>
        <strain evidence="1 2">Bhandara28</strain>
    </source>
</reference>
<evidence type="ECO:0000313" key="2">
    <source>
        <dbReference type="Proteomes" id="UP000180194"/>
    </source>
</evidence>
<keyword evidence="2" id="KW-1185">Reference proteome</keyword>
<name>A0ABX3CLG5_9BACI</name>
<gene>
    <name evidence="1" type="ORF">BBV17_27515</name>
</gene>
<organism evidence="1 2">
    <name type="scientific">Cytobacillus oceanisediminis</name>
    <dbReference type="NCBI Taxonomy" id="665099"/>
    <lineage>
        <taxon>Bacteria</taxon>
        <taxon>Bacillati</taxon>
        <taxon>Bacillota</taxon>
        <taxon>Bacilli</taxon>
        <taxon>Bacillales</taxon>
        <taxon>Bacillaceae</taxon>
        <taxon>Cytobacillus</taxon>
    </lineage>
</organism>
<dbReference type="Proteomes" id="UP000180194">
    <property type="component" value="Unassembled WGS sequence"/>
</dbReference>
<proteinExistence type="predicted"/>
<dbReference type="RefSeq" id="WP_071159518.1">
    <property type="nucleotide sequence ID" value="NZ_MBRJ01000051.1"/>
</dbReference>
<protein>
    <submittedName>
        <fullName evidence="1">Uncharacterized protein</fullName>
    </submittedName>
</protein>
<evidence type="ECO:0000313" key="1">
    <source>
        <dbReference type="EMBL" id="OHX42349.1"/>
    </source>
</evidence>
<sequence>MKFREVTVKDIWQGEVCEEYPEKGIYYEDHGKVIRCDQWGAVSINYAKPVEGTDIVLVEERAKDLLEDNQALFISLIMSGGAAK</sequence>
<dbReference type="EMBL" id="MBRJ01000051">
    <property type="protein sequence ID" value="OHX42349.1"/>
    <property type="molecule type" value="Genomic_DNA"/>
</dbReference>
<comment type="caution">
    <text evidence="1">The sequence shown here is derived from an EMBL/GenBank/DDBJ whole genome shotgun (WGS) entry which is preliminary data.</text>
</comment>
<accession>A0ABX3CLG5</accession>